<gene>
    <name evidence="5" type="ORF">AAP_03791</name>
</gene>
<feature type="compositionally biased region" description="Basic and acidic residues" evidence="3">
    <location>
        <begin position="193"/>
        <end position="214"/>
    </location>
</feature>
<feature type="region of interest" description="Disordered" evidence="3">
    <location>
        <begin position="165"/>
        <end position="282"/>
    </location>
</feature>
<feature type="region of interest" description="Disordered" evidence="3">
    <location>
        <begin position="342"/>
        <end position="422"/>
    </location>
</feature>
<feature type="compositionally biased region" description="Acidic residues" evidence="3">
    <location>
        <begin position="488"/>
        <end position="498"/>
    </location>
</feature>
<keyword evidence="2" id="KW-0539">Nucleus</keyword>
<dbReference type="InterPro" id="IPR012916">
    <property type="entry name" value="RED_N"/>
</dbReference>
<dbReference type="Proteomes" id="UP000242877">
    <property type="component" value="Unassembled WGS sequence"/>
</dbReference>
<feature type="domain" description="RED-like N-terminal" evidence="4">
    <location>
        <begin position="141"/>
        <end position="202"/>
    </location>
</feature>
<keyword evidence="6" id="KW-1185">Reference proteome</keyword>
<evidence type="ECO:0000256" key="3">
    <source>
        <dbReference type="SAM" id="MobiDB-lite"/>
    </source>
</evidence>
<dbReference type="PANTHER" id="PTHR12765">
    <property type="entry name" value="RED PROTEIN IK FACTOR CYTOKINE IK"/>
    <property type="match status" value="1"/>
</dbReference>
<reference evidence="5 6" key="1">
    <citation type="journal article" date="2016" name="Genome Biol. Evol.">
        <title>Divergent and convergent evolution of fungal pathogenicity.</title>
        <authorList>
            <person name="Shang Y."/>
            <person name="Xiao G."/>
            <person name="Zheng P."/>
            <person name="Cen K."/>
            <person name="Zhan S."/>
            <person name="Wang C."/>
        </authorList>
    </citation>
    <scope>NUCLEOTIDE SEQUENCE [LARGE SCALE GENOMIC DNA]</scope>
    <source>
        <strain evidence="5 6">ARSEF 7405</strain>
    </source>
</reference>
<dbReference type="OrthoDB" id="3366823at2759"/>
<feature type="compositionally biased region" description="Basic and acidic residues" evidence="3">
    <location>
        <begin position="87"/>
        <end position="111"/>
    </location>
</feature>
<dbReference type="InterPro" id="IPR039896">
    <property type="entry name" value="Red-like"/>
</dbReference>
<feature type="compositionally biased region" description="Basic and acidic residues" evidence="3">
    <location>
        <begin position="165"/>
        <end position="174"/>
    </location>
</feature>
<dbReference type="VEuPathDB" id="FungiDB:AAP_03791"/>
<proteinExistence type="predicted"/>
<comment type="caution">
    <text evidence="5">The sequence shown here is derived from an EMBL/GenBank/DDBJ whole genome shotgun (WGS) entry which is preliminary data.</text>
</comment>
<feature type="compositionally biased region" description="Basic and acidic residues" evidence="3">
    <location>
        <begin position="271"/>
        <end position="282"/>
    </location>
</feature>
<sequence length="539" mass="60260">MNNEEFRRLLFAKSSTSSATSKPSTRYDRSRAAAGPALGSRNRPSLPMAPRATQVDIARHSRQRQQQPQVKRVKSSDSSQKSTSAENRNDISDIHSKGQRHDSRDVEEPTLEERVKALEEAKKLGQIDEDTFHTLLVKLGVGGDTGSTHLVKGLDWELLRRVKAGEDAATKPKDSSPPAPSKEQPQNEEDDFDKFMEEKEKQEVIPISREEKVKRGTLASPPPSSTSAKMTRDEILRQFKANRVAAGAQPKSASPPPPQESTLGTKFKKIGNKDEKKRWIEQDESGRRREVLLVTGADGKTKRKVRWIDKDPMHDKKRGAGLLEVDKNAKPLGMEVPAEVLARAAATNPPEDDDEDIFADAGRDYDPLADIEKDESSSDEAGELRDTKRDEPNVAAEPAKPRNYFTTSSTLEPVQEDRSNPLLKDPTFLAAVKKAAALRHAEEKANVDINDNDSSEAIAHRKKFLEEARRREQLDSIDIDMGFGDSRFDDDDDDELPIEDEKSGNKRKRGPKKKKQDKNSAEDVLRVLEGRRTADAKRK</sequence>
<organism evidence="5 6">
    <name type="scientific">Ascosphaera apis ARSEF 7405</name>
    <dbReference type="NCBI Taxonomy" id="392613"/>
    <lineage>
        <taxon>Eukaryota</taxon>
        <taxon>Fungi</taxon>
        <taxon>Dikarya</taxon>
        <taxon>Ascomycota</taxon>
        <taxon>Pezizomycotina</taxon>
        <taxon>Eurotiomycetes</taxon>
        <taxon>Eurotiomycetidae</taxon>
        <taxon>Onygenales</taxon>
        <taxon>Ascosphaeraceae</taxon>
        <taxon>Ascosphaera</taxon>
    </lineage>
</organism>
<feature type="compositionally biased region" description="Low complexity" evidence="3">
    <location>
        <begin position="12"/>
        <end position="24"/>
    </location>
</feature>
<name>A0A167Y060_9EURO</name>
<accession>A0A167Y060</accession>
<dbReference type="Pfam" id="PF07808">
    <property type="entry name" value="RED_N"/>
    <property type="match status" value="1"/>
</dbReference>
<feature type="compositionally biased region" description="Basic residues" evidence="3">
    <location>
        <begin position="505"/>
        <end position="516"/>
    </location>
</feature>
<feature type="region of interest" description="Disordered" evidence="3">
    <location>
        <begin position="1"/>
        <end position="111"/>
    </location>
</feature>
<feature type="compositionally biased region" description="Basic and acidic residues" evidence="3">
    <location>
        <begin position="361"/>
        <end position="392"/>
    </location>
</feature>
<evidence type="ECO:0000256" key="1">
    <source>
        <dbReference type="ARBA" id="ARBA00004123"/>
    </source>
</evidence>
<dbReference type="EMBL" id="AZGZ01000016">
    <property type="protein sequence ID" value="KZZ90696.1"/>
    <property type="molecule type" value="Genomic_DNA"/>
</dbReference>
<comment type="subcellular location">
    <subcellularLocation>
        <location evidence="1">Nucleus</location>
    </subcellularLocation>
</comment>
<evidence type="ECO:0000259" key="4">
    <source>
        <dbReference type="Pfam" id="PF07808"/>
    </source>
</evidence>
<evidence type="ECO:0000256" key="2">
    <source>
        <dbReference type="ARBA" id="ARBA00023242"/>
    </source>
</evidence>
<protein>
    <submittedName>
        <fullName evidence="5">RED-lik</fullName>
    </submittedName>
</protein>
<evidence type="ECO:0000313" key="6">
    <source>
        <dbReference type="Proteomes" id="UP000242877"/>
    </source>
</evidence>
<feature type="compositionally biased region" description="Basic and acidic residues" evidence="3">
    <location>
        <begin position="517"/>
        <end position="539"/>
    </location>
</feature>
<feature type="region of interest" description="Disordered" evidence="3">
    <location>
        <begin position="466"/>
        <end position="539"/>
    </location>
</feature>
<feature type="compositionally biased region" description="Low complexity" evidence="3">
    <location>
        <begin position="64"/>
        <end position="84"/>
    </location>
</feature>
<dbReference type="GO" id="GO:0005634">
    <property type="term" value="C:nucleus"/>
    <property type="evidence" value="ECO:0007669"/>
    <property type="project" value="UniProtKB-SubCell"/>
</dbReference>
<evidence type="ECO:0000313" key="5">
    <source>
        <dbReference type="EMBL" id="KZZ90696.1"/>
    </source>
</evidence>
<dbReference type="AlphaFoldDB" id="A0A167Y060"/>